<keyword evidence="1" id="KW-0808">Transferase</keyword>
<gene>
    <name evidence="1" type="ORF">Tci_884038</name>
</gene>
<dbReference type="PANTHER" id="PTHR31650:SF48">
    <property type="entry name" value="O-ACYLTRANSFERASE, WSD1, O-ACYLTRANSFERASE WSD1"/>
    <property type="match status" value="1"/>
</dbReference>
<proteinExistence type="predicted"/>
<dbReference type="AlphaFoldDB" id="A0A699TSC8"/>
<protein>
    <submittedName>
        <fullName evidence="1">O-acyltransferase WSD1-like</fullName>
    </submittedName>
</protein>
<feature type="non-terminal residue" evidence="1">
    <location>
        <position position="1"/>
    </location>
</feature>
<dbReference type="InterPro" id="IPR045034">
    <property type="entry name" value="O-acyltransferase_WSD1-like"/>
</dbReference>
<keyword evidence="1" id="KW-0012">Acyltransferase</keyword>
<comment type="caution">
    <text evidence="1">The sequence shown here is derived from an EMBL/GenBank/DDBJ whole genome shotgun (WGS) entry which is preliminary data.</text>
</comment>
<reference evidence="1" key="1">
    <citation type="journal article" date="2019" name="Sci. Rep.">
        <title>Draft genome of Tanacetum cinerariifolium, the natural source of mosquito coil.</title>
        <authorList>
            <person name="Yamashiro T."/>
            <person name="Shiraishi A."/>
            <person name="Satake H."/>
            <person name="Nakayama K."/>
        </authorList>
    </citation>
    <scope>NUCLEOTIDE SEQUENCE</scope>
</reference>
<dbReference type="GO" id="GO:0019432">
    <property type="term" value="P:triglyceride biosynthetic process"/>
    <property type="evidence" value="ECO:0007669"/>
    <property type="project" value="TreeGrafter"/>
</dbReference>
<organism evidence="1">
    <name type="scientific">Tanacetum cinerariifolium</name>
    <name type="common">Dalmatian daisy</name>
    <name type="synonym">Chrysanthemum cinerariifolium</name>
    <dbReference type="NCBI Taxonomy" id="118510"/>
    <lineage>
        <taxon>Eukaryota</taxon>
        <taxon>Viridiplantae</taxon>
        <taxon>Streptophyta</taxon>
        <taxon>Embryophyta</taxon>
        <taxon>Tracheophyta</taxon>
        <taxon>Spermatophyta</taxon>
        <taxon>Magnoliopsida</taxon>
        <taxon>eudicotyledons</taxon>
        <taxon>Gunneridae</taxon>
        <taxon>Pentapetalae</taxon>
        <taxon>asterids</taxon>
        <taxon>campanulids</taxon>
        <taxon>Asterales</taxon>
        <taxon>Asteraceae</taxon>
        <taxon>Asteroideae</taxon>
        <taxon>Anthemideae</taxon>
        <taxon>Anthemidinae</taxon>
        <taxon>Tanacetum</taxon>
    </lineage>
</organism>
<dbReference type="EMBL" id="BKCJ011263268">
    <property type="protein sequence ID" value="GFD12069.1"/>
    <property type="molecule type" value="Genomic_DNA"/>
</dbReference>
<dbReference type="GO" id="GO:0005886">
    <property type="term" value="C:plasma membrane"/>
    <property type="evidence" value="ECO:0007669"/>
    <property type="project" value="TreeGrafter"/>
</dbReference>
<dbReference type="GO" id="GO:0008374">
    <property type="term" value="F:O-acyltransferase activity"/>
    <property type="evidence" value="ECO:0007669"/>
    <property type="project" value="InterPro"/>
</dbReference>
<accession>A0A699TSC8</accession>
<evidence type="ECO:0000313" key="1">
    <source>
        <dbReference type="EMBL" id="GFD12069.1"/>
    </source>
</evidence>
<name>A0A699TSC8_TANCI</name>
<dbReference type="PANTHER" id="PTHR31650">
    <property type="entry name" value="O-ACYLTRANSFERASE (WSD1-LIKE) FAMILY PROTEIN"/>
    <property type="match status" value="1"/>
</dbReference>
<sequence length="150" mass="16316">HALGDGISIMSLMLTLCKKLDKPNEVPTIEPLVSSSTARSGTLIKVVKLLKMIWYTLVYMIEFILRITVVNDGQTIVTGGQGVELWPRKLATAKFGIDDMKIVKKSVKNATINDVLFGVISSGLSKYLDKRSPGSLKEGLQITGVALVNL</sequence>
<feature type="non-terminal residue" evidence="1">
    <location>
        <position position="150"/>
    </location>
</feature>